<comment type="caution">
    <text evidence="3">The sequence shown here is derived from an EMBL/GenBank/DDBJ whole genome shotgun (WGS) entry which is preliminary data.</text>
</comment>
<protein>
    <submittedName>
        <fullName evidence="3">Peptidase</fullName>
    </submittedName>
</protein>
<dbReference type="AlphaFoldDB" id="A0A401INT6"/>
<dbReference type="SUPFAM" id="SSF49785">
    <property type="entry name" value="Galactose-binding domain-like"/>
    <property type="match status" value="1"/>
</dbReference>
<organism evidence="3 4">
    <name type="scientific">Aphanothece sacrum FPU1</name>
    <dbReference type="NCBI Taxonomy" id="1920663"/>
    <lineage>
        <taxon>Bacteria</taxon>
        <taxon>Bacillati</taxon>
        <taxon>Cyanobacteriota</taxon>
        <taxon>Cyanophyceae</taxon>
        <taxon>Oscillatoriophycideae</taxon>
        <taxon>Chroococcales</taxon>
        <taxon>Aphanothecaceae</taxon>
        <taxon>Aphanothece</taxon>
    </lineage>
</organism>
<dbReference type="NCBIfam" id="TIGR00976">
    <property type="entry name" value="CocE_NonD"/>
    <property type="match status" value="1"/>
</dbReference>
<sequence>MLSVKQETLSMVTRDGIRLDADIYCPDSSESFPVLLMRQPYGRKIASTVVYAHPIWYASQGYIVVIQDVRGRGTSEGEFELFTDEIEDGLDTINWVSQLPKSTGKVGMYGFSYQGMTQLYAASGNHKALKTICPAMIAYDLYSDWAYENGAFCLQGNLGWAIQLAAETARLQGDTIAFQKLYQASRNLPLYDPIPANPNLLREVAQNSFYHDWLNHPYPDDYWGNLSPKNLLQMTDLPMLHIGGWFDTYLRGTLNLYKAMVSRSQFPQHLMIGPWGHLPWSQKVGSINYSKEAISYVDKYQIQWFDYFLKNKKTTLINSPSVSLFEMGTNQWRYFDSFPNNLHNSYYLFSQGLASIREDDGQLIESPPIESSRDIIVHDPWRPVPSLGGHASIPSGSFDRSDIDCRSDVLTYTSEPLREYLSIIGEIFLELYCTADTPSFDLCAVLSQVYPDGRVYNFTQGYIRVDSDEVPIKIPLQATCIRIEAGNCLRLSLSGAFFPAYPINTGTEKLPNEERLIDATIITLTVNCGGNKSSQIIL</sequence>
<dbReference type="Gene3D" id="3.40.50.1820">
    <property type="entry name" value="alpha/beta hydrolase"/>
    <property type="match status" value="1"/>
</dbReference>
<dbReference type="InterPro" id="IPR000383">
    <property type="entry name" value="Xaa-Pro-like_dom"/>
</dbReference>
<dbReference type="SMART" id="SM00939">
    <property type="entry name" value="PepX_C"/>
    <property type="match status" value="1"/>
</dbReference>
<dbReference type="GO" id="GO:0008239">
    <property type="term" value="F:dipeptidyl-peptidase activity"/>
    <property type="evidence" value="ECO:0007669"/>
    <property type="project" value="InterPro"/>
</dbReference>
<dbReference type="Pfam" id="PF08530">
    <property type="entry name" value="PepX_C"/>
    <property type="match status" value="1"/>
</dbReference>
<proteinExistence type="predicted"/>
<keyword evidence="1" id="KW-0378">Hydrolase</keyword>
<dbReference type="InterPro" id="IPR005674">
    <property type="entry name" value="CocE/Ser_esterase"/>
</dbReference>
<gene>
    <name evidence="3" type="ORF">AsFPU1_4335</name>
</gene>
<dbReference type="InterPro" id="IPR013736">
    <property type="entry name" value="Xaa-Pro_dipept_C"/>
</dbReference>
<dbReference type="InterPro" id="IPR029058">
    <property type="entry name" value="AB_hydrolase_fold"/>
</dbReference>
<reference evidence="4" key="1">
    <citation type="submission" date="2017-05" db="EMBL/GenBank/DDBJ databases">
        <title>Physiological properties and genetic analysis related to exopolysaccharide production of fresh-water unicellular cyanobacterium Aphanothece sacrum, Suizenji Nori, that has been cultured as a food source in Japan.</title>
        <authorList>
            <person name="Kanesaki Y."/>
            <person name="Yoshikawa S."/>
            <person name="Ohki K."/>
        </authorList>
    </citation>
    <scope>NUCLEOTIDE SEQUENCE [LARGE SCALE GENOMIC DNA]</scope>
    <source>
        <strain evidence="4">FPU1</strain>
    </source>
</reference>
<dbReference type="RefSeq" id="WP_124976224.1">
    <property type="nucleotide sequence ID" value="NZ_BDQK01000017.1"/>
</dbReference>
<dbReference type="Pfam" id="PF02129">
    <property type="entry name" value="Peptidase_S15"/>
    <property type="match status" value="1"/>
</dbReference>
<dbReference type="Proteomes" id="UP000287247">
    <property type="component" value="Unassembled WGS sequence"/>
</dbReference>
<dbReference type="Gene3D" id="1.10.3020.10">
    <property type="entry name" value="alpha-amino acid ester hydrolase ( Helical cap domain)"/>
    <property type="match status" value="1"/>
</dbReference>
<dbReference type="PANTHER" id="PTHR43056:SF10">
    <property type="entry name" value="COCE_NOND FAMILY, PUTATIVE (AFU_ORTHOLOGUE AFUA_7G00600)-RELATED"/>
    <property type="match status" value="1"/>
</dbReference>
<accession>A0A401INT6</accession>
<dbReference type="OrthoDB" id="319764at2"/>
<evidence type="ECO:0000313" key="3">
    <source>
        <dbReference type="EMBL" id="GBF82901.1"/>
    </source>
</evidence>
<dbReference type="InterPro" id="IPR008979">
    <property type="entry name" value="Galactose-bd-like_sf"/>
</dbReference>
<evidence type="ECO:0000313" key="4">
    <source>
        <dbReference type="Proteomes" id="UP000287247"/>
    </source>
</evidence>
<name>A0A401INT6_APHSA</name>
<feature type="domain" description="Xaa-Pro dipeptidyl-peptidase C-terminal" evidence="2">
    <location>
        <begin position="302"/>
        <end position="537"/>
    </location>
</feature>
<evidence type="ECO:0000259" key="2">
    <source>
        <dbReference type="SMART" id="SM00939"/>
    </source>
</evidence>
<dbReference type="InterPro" id="IPR050585">
    <property type="entry name" value="Xaa-Pro_dipeptidyl-ppase/CocE"/>
</dbReference>
<evidence type="ECO:0000256" key="1">
    <source>
        <dbReference type="ARBA" id="ARBA00022801"/>
    </source>
</evidence>
<dbReference type="SUPFAM" id="SSF53474">
    <property type="entry name" value="alpha/beta-Hydrolases"/>
    <property type="match status" value="1"/>
</dbReference>
<dbReference type="EMBL" id="BDQK01000017">
    <property type="protein sequence ID" value="GBF82901.1"/>
    <property type="molecule type" value="Genomic_DNA"/>
</dbReference>
<dbReference type="PANTHER" id="PTHR43056">
    <property type="entry name" value="PEPTIDASE S9 PROLYL OLIGOPEPTIDASE"/>
    <property type="match status" value="1"/>
</dbReference>
<dbReference type="Gene3D" id="2.60.120.260">
    <property type="entry name" value="Galactose-binding domain-like"/>
    <property type="match status" value="1"/>
</dbReference>
<keyword evidence="4" id="KW-1185">Reference proteome</keyword>